<dbReference type="InterPro" id="IPR027038">
    <property type="entry name" value="RanGap"/>
</dbReference>
<dbReference type="Pfam" id="PF13516">
    <property type="entry name" value="LRR_6"/>
    <property type="match status" value="2"/>
</dbReference>
<dbReference type="Pfam" id="PF00560">
    <property type="entry name" value="LRR_1"/>
    <property type="match status" value="1"/>
</dbReference>
<evidence type="ECO:0000256" key="1">
    <source>
        <dbReference type="ARBA" id="ARBA00022468"/>
    </source>
</evidence>
<dbReference type="GO" id="GO:0005096">
    <property type="term" value="F:GTPase activator activity"/>
    <property type="evidence" value="ECO:0007669"/>
    <property type="project" value="UniProtKB-KW"/>
</dbReference>
<dbReference type="InterPro" id="IPR001611">
    <property type="entry name" value="Leu-rich_rpt"/>
</dbReference>
<evidence type="ECO:0008006" key="6">
    <source>
        <dbReference type="Google" id="ProtNLM"/>
    </source>
</evidence>
<dbReference type="EMBL" id="JBJJXI010000162">
    <property type="protein sequence ID" value="KAL3385099.1"/>
    <property type="molecule type" value="Genomic_DNA"/>
</dbReference>
<organism evidence="4 5">
    <name type="scientific">Trichogramma kaykai</name>
    <dbReference type="NCBI Taxonomy" id="54128"/>
    <lineage>
        <taxon>Eukaryota</taxon>
        <taxon>Metazoa</taxon>
        <taxon>Ecdysozoa</taxon>
        <taxon>Arthropoda</taxon>
        <taxon>Hexapoda</taxon>
        <taxon>Insecta</taxon>
        <taxon>Pterygota</taxon>
        <taxon>Neoptera</taxon>
        <taxon>Endopterygota</taxon>
        <taxon>Hymenoptera</taxon>
        <taxon>Apocrita</taxon>
        <taxon>Proctotrupomorpha</taxon>
        <taxon>Chalcidoidea</taxon>
        <taxon>Trichogrammatidae</taxon>
        <taxon>Trichogramma</taxon>
    </lineage>
</organism>
<dbReference type="PANTHER" id="PTHR24113">
    <property type="entry name" value="RAN GTPASE-ACTIVATING PROTEIN 1"/>
    <property type="match status" value="1"/>
</dbReference>
<keyword evidence="2" id="KW-0433">Leucine-rich repeat</keyword>
<comment type="caution">
    <text evidence="4">The sequence shown here is derived from an EMBL/GenBank/DDBJ whole genome shotgun (WGS) entry which is preliminary data.</text>
</comment>
<reference evidence="4 5" key="1">
    <citation type="journal article" date="2024" name="bioRxiv">
        <title>A reference genome for Trichogramma kaykai: A tiny desert-dwelling parasitoid wasp with competing sex-ratio distorters.</title>
        <authorList>
            <person name="Culotta J."/>
            <person name="Lindsey A.R."/>
        </authorList>
    </citation>
    <scope>NUCLEOTIDE SEQUENCE [LARGE SCALE GENOMIC DNA]</scope>
    <source>
        <strain evidence="4 5">KSX58</strain>
    </source>
</reference>
<sequence>MDSSYQQYVNGVSLDFQLDANSNVNPEEIALVIEKCENMQYLILKNVKIGVQLAQAISQALQRNGAQLKSVQLNGTFKRFSKTEIPISLKHISLGLSLSQAHLTELDISDNSIDTSIGIQSLVCLLCSSTCYTLNTLKLNYNSLNSFSGKKIAQALLDCHANNMKETTRPLELKVFEAGKNYLDDESAIALAKVFKTVKSLEELSLPKNKIGDLGMLAIIDSLSVNPGIRVLDFNNNNLSFESIQALAKIIPYFLHLQILTLSGNKLTSKGEDLISQALGMCK</sequence>
<keyword evidence="1" id="KW-0343">GTPase activation</keyword>
<protein>
    <recommendedName>
        <fullName evidence="6">NLRC3</fullName>
    </recommendedName>
</protein>
<dbReference type="SMART" id="SM00368">
    <property type="entry name" value="LRR_RI"/>
    <property type="match status" value="5"/>
</dbReference>
<gene>
    <name evidence="4" type="ORF">TKK_019238</name>
</gene>
<accession>A0ABD2VWG6</accession>
<evidence type="ECO:0000313" key="5">
    <source>
        <dbReference type="Proteomes" id="UP001627154"/>
    </source>
</evidence>
<evidence type="ECO:0000256" key="3">
    <source>
        <dbReference type="ARBA" id="ARBA00022737"/>
    </source>
</evidence>
<dbReference type="InterPro" id="IPR032675">
    <property type="entry name" value="LRR_dom_sf"/>
</dbReference>
<keyword evidence="5" id="KW-1185">Reference proteome</keyword>
<dbReference type="Proteomes" id="UP001627154">
    <property type="component" value="Unassembled WGS sequence"/>
</dbReference>
<proteinExistence type="predicted"/>
<keyword evidence="3" id="KW-0677">Repeat</keyword>
<dbReference type="PANTHER" id="PTHR24113:SF12">
    <property type="entry name" value="RAN GTPASE-ACTIVATING PROTEIN 1"/>
    <property type="match status" value="1"/>
</dbReference>
<dbReference type="AlphaFoldDB" id="A0ABD2VWG6"/>
<name>A0ABD2VWG6_9HYME</name>
<dbReference type="Gene3D" id="3.80.10.10">
    <property type="entry name" value="Ribonuclease Inhibitor"/>
    <property type="match status" value="1"/>
</dbReference>
<dbReference type="SUPFAM" id="SSF52047">
    <property type="entry name" value="RNI-like"/>
    <property type="match status" value="1"/>
</dbReference>
<evidence type="ECO:0000256" key="2">
    <source>
        <dbReference type="ARBA" id="ARBA00022614"/>
    </source>
</evidence>
<evidence type="ECO:0000313" key="4">
    <source>
        <dbReference type="EMBL" id="KAL3385099.1"/>
    </source>
</evidence>